<evidence type="ECO:0000256" key="1">
    <source>
        <dbReference type="ARBA" id="ARBA00000885"/>
    </source>
</evidence>
<evidence type="ECO:0000256" key="2">
    <source>
        <dbReference type="ARBA" id="ARBA00012485"/>
    </source>
</evidence>
<feature type="region of interest" description="Disordered" evidence="4">
    <location>
        <begin position="1"/>
        <end position="24"/>
    </location>
</feature>
<dbReference type="GO" id="GO:0061630">
    <property type="term" value="F:ubiquitin protein ligase activity"/>
    <property type="evidence" value="ECO:0007669"/>
    <property type="project" value="UniProtKB-EC"/>
</dbReference>
<sequence>MFFSGDPSTRKRVDLGGRSSKERDRQKLLEQTRLERNRRLWLRQQNCAAIKIQKCFRGRKEVEAERSKVRENFLKTYGDRCHRVDRQCFGPDSDFLCQLLFFFNPTYTNDVSILVETCRSLLELVRDSGLFLLLCNFM</sequence>
<protein>
    <recommendedName>
        <fullName evidence="2">HECT-type E3 ubiquitin transferase</fullName>
        <ecNumber evidence="2">2.3.2.26</ecNumber>
    </recommendedName>
</protein>
<dbReference type="AlphaFoldDB" id="A0A1S4BFX6"/>
<feature type="compositionally biased region" description="Basic and acidic residues" evidence="4">
    <location>
        <begin position="8"/>
        <end position="24"/>
    </location>
</feature>
<keyword evidence="3" id="KW-0808">Transferase</keyword>
<dbReference type="GO" id="GO:0000209">
    <property type="term" value="P:protein polyubiquitination"/>
    <property type="evidence" value="ECO:0007669"/>
    <property type="project" value="InterPro"/>
</dbReference>
<dbReference type="OMA" id="ALIYKEC"/>
<proteinExistence type="predicted"/>
<name>A0A1S4BFX6_TOBAC</name>
<dbReference type="OrthoDB" id="1730143at2759"/>
<gene>
    <name evidence="5" type="primary">LOC107807851</name>
</gene>
<evidence type="ECO:0000313" key="5">
    <source>
        <dbReference type="RefSeq" id="XP_016487775.1"/>
    </source>
</evidence>
<dbReference type="PANTHER" id="PTHR45700">
    <property type="entry name" value="UBIQUITIN-PROTEIN LIGASE E3C"/>
    <property type="match status" value="1"/>
</dbReference>
<dbReference type="PaxDb" id="4097-A0A1S4BFX6"/>
<dbReference type="STRING" id="4097.A0A1S4BFX6"/>
<evidence type="ECO:0000256" key="4">
    <source>
        <dbReference type="SAM" id="MobiDB-lite"/>
    </source>
</evidence>
<dbReference type="EC" id="2.3.2.26" evidence="2"/>
<accession>A0A1S4BFX6</accession>
<comment type="catalytic activity">
    <reaction evidence="1">
        <text>S-ubiquitinyl-[E2 ubiquitin-conjugating enzyme]-L-cysteine + [acceptor protein]-L-lysine = [E2 ubiquitin-conjugating enzyme]-L-cysteine + N(6)-ubiquitinyl-[acceptor protein]-L-lysine.</text>
        <dbReference type="EC" id="2.3.2.26"/>
    </reaction>
</comment>
<evidence type="ECO:0000256" key="3">
    <source>
        <dbReference type="ARBA" id="ARBA00022679"/>
    </source>
</evidence>
<dbReference type="InterPro" id="IPR044611">
    <property type="entry name" value="E3A/B/C-like"/>
</dbReference>
<dbReference type="KEGG" id="nta:107807851"/>
<organism evidence="5">
    <name type="scientific">Nicotiana tabacum</name>
    <name type="common">Common tobacco</name>
    <dbReference type="NCBI Taxonomy" id="4097"/>
    <lineage>
        <taxon>Eukaryota</taxon>
        <taxon>Viridiplantae</taxon>
        <taxon>Streptophyta</taxon>
        <taxon>Embryophyta</taxon>
        <taxon>Tracheophyta</taxon>
        <taxon>Spermatophyta</taxon>
        <taxon>Magnoliopsida</taxon>
        <taxon>eudicotyledons</taxon>
        <taxon>Gunneridae</taxon>
        <taxon>Pentapetalae</taxon>
        <taxon>asterids</taxon>
        <taxon>lamiids</taxon>
        <taxon>Solanales</taxon>
        <taxon>Solanaceae</taxon>
        <taxon>Nicotianoideae</taxon>
        <taxon>Nicotianeae</taxon>
        <taxon>Nicotiana</taxon>
    </lineage>
</organism>
<dbReference type="PANTHER" id="PTHR45700:SF6">
    <property type="entry name" value="E3 UBIQUITIN-PROTEIN LIGASE UPL6"/>
    <property type="match status" value="1"/>
</dbReference>
<dbReference type="CDD" id="cd23767">
    <property type="entry name" value="IQCD"/>
    <property type="match status" value="1"/>
</dbReference>
<reference evidence="5" key="1">
    <citation type="submission" date="2025-08" db="UniProtKB">
        <authorList>
            <consortium name="RefSeq"/>
        </authorList>
    </citation>
    <scope>IDENTIFICATION</scope>
</reference>
<dbReference type="RefSeq" id="XP_016487775.1">
    <property type="nucleotide sequence ID" value="XM_016632289.1"/>
</dbReference>